<keyword evidence="2" id="KW-1185">Reference proteome</keyword>
<sequence length="464" mass="53304">MFGEPCVSHGRYGVKDDAAISSWLKEKHFIFAHDERCRFTFDIGTLASLGDLRSVESVFEAIGQFARDLRTQGGFFFFRESYDTDGLGLLNKIYNGTNVFSCSDGFREALPRISETGKSFSEEIAEVPPPWGDQGDERLLRVVLEARKEASKWGCRDPNLHVTYHYKGEPQRDYSGGRPTGVVVEDGIGNQTIVTEGCDVYKDPHLKAPWRRLWYHVDEDSAGDSSFWTLTIMAPAFFYHKDGRARKELDELIAPLHKILPTLSATLLMIGVRIVEHWTEISEYVEQFIAGRDTFLHEKRHDQLLFDDDSFTRSRQYSWVITSTGEFILMINKTISHYESLSKRLFFRRNGMMRKHRKLQAEIEAVRDVFDMQRTRATDLREGLFSASAVVESRLSTRLSQNVRLLTYVSIFYLPLAFCAVSLQIPHVITYCSLTIIFRHSGRSQTSQIRQPKPPSLLRPCWLA</sequence>
<evidence type="ECO:0000313" key="1">
    <source>
        <dbReference type="EMBL" id="KAK0724228.1"/>
    </source>
</evidence>
<proteinExistence type="predicted"/>
<organism evidence="1 2">
    <name type="scientific">Lasiosphaeris hirsuta</name>
    <dbReference type="NCBI Taxonomy" id="260670"/>
    <lineage>
        <taxon>Eukaryota</taxon>
        <taxon>Fungi</taxon>
        <taxon>Dikarya</taxon>
        <taxon>Ascomycota</taxon>
        <taxon>Pezizomycotina</taxon>
        <taxon>Sordariomycetes</taxon>
        <taxon>Sordariomycetidae</taxon>
        <taxon>Sordariales</taxon>
        <taxon>Lasiosphaeriaceae</taxon>
        <taxon>Lasiosphaeris</taxon>
    </lineage>
</organism>
<accession>A0AA40AYD2</accession>
<gene>
    <name evidence="1" type="ORF">B0H67DRAFT_480549</name>
</gene>
<name>A0AA40AYD2_9PEZI</name>
<dbReference type="EMBL" id="JAUKUA010000002">
    <property type="protein sequence ID" value="KAK0724228.1"/>
    <property type="molecule type" value="Genomic_DNA"/>
</dbReference>
<protein>
    <submittedName>
        <fullName evidence="1">Uncharacterized protein</fullName>
    </submittedName>
</protein>
<comment type="caution">
    <text evidence="1">The sequence shown here is derived from an EMBL/GenBank/DDBJ whole genome shotgun (WGS) entry which is preliminary data.</text>
</comment>
<reference evidence="1" key="1">
    <citation type="submission" date="2023-06" db="EMBL/GenBank/DDBJ databases">
        <title>Genome-scale phylogeny and comparative genomics of the fungal order Sordariales.</title>
        <authorList>
            <consortium name="Lawrence Berkeley National Laboratory"/>
            <person name="Hensen N."/>
            <person name="Bonometti L."/>
            <person name="Westerberg I."/>
            <person name="Brannstrom I.O."/>
            <person name="Guillou S."/>
            <person name="Cros-Aarteil S."/>
            <person name="Calhoun S."/>
            <person name="Haridas S."/>
            <person name="Kuo A."/>
            <person name="Mondo S."/>
            <person name="Pangilinan J."/>
            <person name="Riley R."/>
            <person name="Labutti K."/>
            <person name="Andreopoulos B."/>
            <person name="Lipzen A."/>
            <person name="Chen C."/>
            <person name="Yanf M."/>
            <person name="Daum C."/>
            <person name="Ng V."/>
            <person name="Clum A."/>
            <person name="Steindorff A."/>
            <person name="Ohm R."/>
            <person name="Martin F."/>
            <person name="Silar P."/>
            <person name="Natvig D."/>
            <person name="Lalanne C."/>
            <person name="Gautier V."/>
            <person name="Ament-Velasquez S.L."/>
            <person name="Kruys A."/>
            <person name="Hutchinson M.I."/>
            <person name="Powell A.J."/>
            <person name="Barry K."/>
            <person name="Miller A.N."/>
            <person name="Grigoriev I.V."/>
            <person name="Debuchy R."/>
            <person name="Gladieux P."/>
            <person name="Thoren M.H."/>
            <person name="Johannesson H."/>
        </authorList>
    </citation>
    <scope>NUCLEOTIDE SEQUENCE</scope>
    <source>
        <strain evidence="1">SMH4607-1</strain>
    </source>
</reference>
<dbReference type="AlphaFoldDB" id="A0AA40AYD2"/>
<dbReference type="Proteomes" id="UP001172102">
    <property type="component" value="Unassembled WGS sequence"/>
</dbReference>
<evidence type="ECO:0000313" key="2">
    <source>
        <dbReference type="Proteomes" id="UP001172102"/>
    </source>
</evidence>